<accession>A0A9P0PQ50</accession>
<protein>
    <submittedName>
        <fullName evidence="1">Uncharacterized protein</fullName>
    </submittedName>
</protein>
<comment type="caution">
    <text evidence="1">The sequence shown here is derived from an EMBL/GenBank/DDBJ whole genome shotgun (WGS) entry which is preliminary data.</text>
</comment>
<evidence type="ECO:0000313" key="1">
    <source>
        <dbReference type="EMBL" id="CAH1989496.1"/>
    </source>
</evidence>
<dbReference type="Proteomes" id="UP001152888">
    <property type="component" value="Unassembled WGS sequence"/>
</dbReference>
<sequence length="81" mass="9565">MTLRKRSRSNPRLKAEEESYNFYLKHLLLKCIPGELSLYSIGFDLEGSVKVKYERNESLLLATKYTNYYAYMQKMVDGNIM</sequence>
<organism evidence="1 2">
    <name type="scientific">Acanthoscelides obtectus</name>
    <name type="common">Bean weevil</name>
    <name type="synonym">Bruchus obtectus</name>
    <dbReference type="NCBI Taxonomy" id="200917"/>
    <lineage>
        <taxon>Eukaryota</taxon>
        <taxon>Metazoa</taxon>
        <taxon>Ecdysozoa</taxon>
        <taxon>Arthropoda</taxon>
        <taxon>Hexapoda</taxon>
        <taxon>Insecta</taxon>
        <taxon>Pterygota</taxon>
        <taxon>Neoptera</taxon>
        <taxon>Endopterygota</taxon>
        <taxon>Coleoptera</taxon>
        <taxon>Polyphaga</taxon>
        <taxon>Cucujiformia</taxon>
        <taxon>Chrysomeloidea</taxon>
        <taxon>Chrysomelidae</taxon>
        <taxon>Bruchinae</taxon>
        <taxon>Bruchini</taxon>
        <taxon>Acanthoscelides</taxon>
    </lineage>
</organism>
<evidence type="ECO:0000313" key="2">
    <source>
        <dbReference type="Proteomes" id="UP001152888"/>
    </source>
</evidence>
<proteinExistence type="predicted"/>
<gene>
    <name evidence="1" type="ORF">ACAOBT_LOCUS19058</name>
</gene>
<keyword evidence="2" id="KW-1185">Reference proteome</keyword>
<dbReference type="EMBL" id="CAKOFQ010007065">
    <property type="protein sequence ID" value="CAH1989496.1"/>
    <property type="molecule type" value="Genomic_DNA"/>
</dbReference>
<reference evidence="1" key="1">
    <citation type="submission" date="2022-03" db="EMBL/GenBank/DDBJ databases">
        <authorList>
            <person name="Sayadi A."/>
        </authorList>
    </citation>
    <scope>NUCLEOTIDE SEQUENCE</scope>
</reference>
<name>A0A9P0PQ50_ACAOB</name>
<dbReference type="AlphaFoldDB" id="A0A9P0PQ50"/>